<name>A0ABQ0LKN2_MYCCL</name>
<dbReference type="Pfam" id="PF00264">
    <property type="entry name" value="Tyrosinase"/>
    <property type="match status" value="1"/>
</dbReference>
<keyword evidence="6" id="KW-1185">Reference proteome</keyword>
<dbReference type="Gene3D" id="1.10.1280.10">
    <property type="entry name" value="Di-copper center containing domain from catechol oxidase"/>
    <property type="match status" value="1"/>
</dbReference>
<evidence type="ECO:0000256" key="1">
    <source>
        <dbReference type="ARBA" id="ARBA00022723"/>
    </source>
</evidence>
<dbReference type="InterPro" id="IPR002227">
    <property type="entry name" value="Tyrosinase_Cu-bd"/>
</dbReference>
<keyword evidence="2" id="KW-0186">Copper</keyword>
<reference evidence="5" key="1">
    <citation type="submission" date="2014-09" db="EMBL/GenBank/DDBJ databases">
        <title>Genome sequence of the luminous mushroom Mycena chlorophos for searching fungal bioluminescence genes.</title>
        <authorList>
            <person name="Tanaka Y."/>
            <person name="Kasuga D."/>
            <person name="Oba Y."/>
            <person name="Hase S."/>
            <person name="Sato K."/>
            <person name="Oba Y."/>
            <person name="Sakakibara Y."/>
        </authorList>
    </citation>
    <scope>NUCLEOTIDE SEQUENCE</scope>
</reference>
<dbReference type="InterPro" id="IPR008922">
    <property type="entry name" value="Di-copper_centre_dom_sf"/>
</dbReference>
<feature type="domain" description="Tyrosinase copper-binding" evidence="4">
    <location>
        <begin position="93"/>
        <end position="299"/>
    </location>
</feature>
<dbReference type="SUPFAM" id="SSF48056">
    <property type="entry name" value="Di-copper centre-containing domain"/>
    <property type="match status" value="1"/>
</dbReference>
<feature type="chain" id="PRO_5046415552" evidence="3">
    <location>
        <begin position="33"/>
        <end position="366"/>
    </location>
</feature>
<dbReference type="InterPro" id="IPR050316">
    <property type="entry name" value="Tyrosinase/Hemocyanin"/>
</dbReference>
<feature type="signal peptide" evidence="3">
    <location>
        <begin position="1"/>
        <end position="32"/>
    </location>
</feature>
<dbReference type="PANTHER" id="PTHR11474">
    <property type="entry name" value="TYROSINASE FAMILY MEMBER"/>
    <property type="match status" value="1"/>
</dbReference>
<dbReference type="Proteomes" id="UP000815677">
    <property type="component" value="Unassembled WGS sequence"/>
</dbReference>
<proteinExistence type="predicted"/>
<evidence type="ECO:0000313" key="5">
    <source>
        <dbReference type="EMBL" id="GAT51082.1"/>
    </source>
</evidence>
<sequence length="366" mass="41306">MNRAMKPFFSMARAGVFVLVLSFLVAFAGAMATSNSQCRKPAVRKEWRSLTRSEQKDWIDSVKCLARLPHDPAFKPTVPLAESTIPPVNPKTSAYDDWVYMHMDLNIKVRFTGLFFPWHRWMVAAFEQTLRDKCGFKGTSPYWNYSIDAHDPHNSPLFKNLDPETGLGGWGDPRNDYTVYNGAFSNTSGWNLAYPTQHHLRRNFTIQPFVNSARFLPNKMIHGFVGDYKGLQTYIEGFNGTHQGVHLMLGGDLGGNCPANAQSLIPAECQNQNPTYSPNEPIFWLHHGMIDKVWADWQQANPKNAHIYFGGQAEALNNLTYFTEFPTGAPPNYQLSSKMPADNLYPDPTIESVMSTTGGSLCYIYE</sequence>
<dbReference type="PRINTS" id="PR00092">
    <property type="entry name" value="TYROSINASE"/>
</dbReference>
<evidence type="ECO:0000256" key="3">
    <source>
        <dbReference type="SAM" id="SignalP"/>
    </source>
</evidence>
<keyword evidence="3" id="KW-0732">Signal</keyword>
<evidence type="ECO:0000259" key="4">
    <source>
        <dbReference type="Pfam" id="PF00264"/>
    </source>
</evidence>
<keyword evidence="1" id="KW-0479">Metal-binding</keyword>
<evidence type="ECO:0000313" key="6">
    <source>
        <dbReference type="Proteomes" id="UP000815677"/>
    </source>
</evidence>
<dbReference type="EMBL" id="DF846895">
    <property type="protein sequence ID" value="GAT51082.1"/>
    <property type="molecule type" value="Genomic_DNA"/>
</dbReference>
<gene>
    <name evidence="5" type="ORF">MCHLO_08256</name>
</gene>
<protein>
    <submittedName>
        <fullName evidence="5">Di-copper centre-containing protein</fullName>
    </submittedName>
</protein>
<dbReference type="PANTHER" id="PTHR11474:SF126">
    <property type="entry name" value="TYROSINASE-LIKE PROTEIN TYR-1-RELATED"/>
    <property type="match status" value="1"/>
</dbReference>
<organism evidence="5 6">
    <name type="scientific">Mycena chlorophos</name>
    <name type="common">Agaric fungus</name>
    <name type="synonym">Agaricus chlorophos</name>
    <dbReference type="NCBI Taxonomy" id="658473"/>
    <lineage>
        <taxon>Eukaryota</taxon>
        <taxon>Fungi</taxon>
        <taxon>Dikarya</taxon>
        <taxon>Basidiomycota</taxon>
        <taxon>Agaricomycotina</taxon>
        <taxon>Agaricomycetes</taxon>
        <taxon>Agaricomycetidae</taxon>
        <taxon>Agaricales</taxon>
        <taxon>Marasmiineae</taxon>
        <taxon>Mycenaceae</taxon>
        <taxon>Mycena</taxon>
    </lineage>
</organism>
<evidence type="ECO:0000256" key="2">
    <source>
        <dbReference type="ARBA" id="ARBA00023008"/>
    </source>
</evidence>
<accession>A0ABQ0LKN2</accession>